<feature type="chain" id="PRO_5028915367" evidence="1">
    <location>
        <begin position="24"/>
        <end position="308"/>
    </location>
</feature>
<dbReference type="Gene3D" id="2.60.40.10">
    <property type="entry name" value="Immunoglobulins"/>
    <property type="match status" value="2"/>
</dbReference>
<feature type="domain" description="Ig-like" evidence="2">
    <location>
        <begin position="48"/>
        <end position="145"/>
    </location>
</feature>
<dbReference type="FunFam" id="2.60.40.10:FF:000129">
    <property type="entry name" value="CLUMA_CG018772, isoform A"/>
    <property type="match status" value="1"/>
</dbReference>
<evidence type="ECO:0000256" key="1">
    <source>
        <dbReference type="SAM" id="SignalP"/>
    </source>
</evidence>
<evidence type="ECO:0000313" key="3">
    <source>
        <dbReference type="Proteomes" id="UP000322000"/>
    </source>
</evidence>
<feature type="signal peptide" evidence="1">
    <location>
        <begin position="1"/>
        <end position="23"/>
    </location>
</feature>
<proteinExistence type="predicted"/>
<dbReference type="CDD" id="cd00099">
    <property type="entry name" value="IgV"/>
    <property type="match status" value="1"/>
</dbReference>
<dbReference type="KEGG" id="tnl:113500948"/>
<name>A0A7E5WAM5_TRINI</name>
<keyword evidence="1" id="KW-0732">Signal</keyword>
<reference evidence="4" key="1">
    <citation type="submission" date="2025-08" db="UniProtKB">
        <authorList>
            <consortium name="RefSeq"/>
        </authorList>
    </citation>
    <scope>IDENTIFICATION</scope>
</reference>
<dbReference type="RefSeq" id="XP_026737695.1">
    <property type="nucleotide sequence ID" value="XM_026881894.1"/>
</dbReference>
<dbReference type="Pfam" id="PF07686">
    <property type="entry name" value="V-set"/>
    <property type="match status" value="1"/>
</dbReference>
<feature type="domain" description="Ig-like" evidence="2">
    <location>
        <begin position="164"/>
        <end position="262"/>
    </location>
</feature>
<dbReference type="InterPro" id="IPR013106">
    <property type="entry name" value="Ig_V-set"/>
</dbReference>
<dbReference type="SMART" id="SM00409">
    <property type="entry name" value="IG"/>
    <property type="match status" value="2"/>
</dbReference>
<dbReference type="GeneID" id="113500948"/>
<dbReference type="GO" id="GO:0050808">
    <property type="term" value="P:synapse organization"/>
    <property type="evidence" value="ECO:0007669"/>
    <property type="project" value="TreeGrafter"/>
</dbReference>
<dbReference type="SMART" id="SM00406">
    <property type="entry name" value="IGv"/>
    <property type="match status" value="2"/>
</dbReference>
<accession>A0A7E5WAM5</accession>
<dbReference type="InterPro" id="IPR003599">
    <property type="entry name" value="Ig_sub"/>
</dbReference>
<dbReference type="FunCoup" id="A0A7E5WAM5">
    <property type="interactions" value="6"/>
</dbReference>
<dbReference type="PANTHER" id="PTHR23279">
    <property type="entry name" value="DEFECTIVE PROBOSCIS EXTENSION RESPONSE DPR -RELATED"/>
    <property type="match status" value="1"/>
</dbReference>
<dbReference type="InParanoid" id="A0A7E5WAM5"/>
<dbReference type="SUPFAM" id="SSF48726">
    <property type="entry name" value="Immunoglobulin"/>
    <property type="match status" value="2"/>
</dbReference>
<protein>
    <submittedName>
        <fullName evidence="4">Zwei Ig domain protein zig-8-like isoform X1</fullName>
    </submittedName>
</protein>
<dbReference type="AlphaFoldDB" id="A0A7E5WAM5"/>
<dbReference type="FunFam" id="2.60.40.10:FF:000533">
    <property type="entry name" value="Uncharacterized protein, isoform A"/>
    <property type="match status" value="1"/>
</dbReference>
<dbReference type="InterPro" id="IPR003598">
    <property type="entry name" value="Ig_sub2"/>
</dbReference>
<dbReference type="PANTHER" id="PTHR23279:SF46">
    <property type="entry name" value="DEFECTIVE PROBOSCIS EXTENSION RESPONSE 10, ISOFORM A-RELATED"/>
    <property type="match status" value="1"/>
</dbReference>
<dbReference type="OrthoDB" id="5969816at2759"/>
<keyword evidence="3" id="KW-1185">Reference proteome</keyword>
<evidence type="ECO:0000259" key="2">
    <source>
        <dbReference type="PROSITE" id="PS50835"/>
    </source>
</evidence>
<dbReference type="Proteomes" id="UP000322000">
    <property type="component" value="Chromosome 15"/>
</dbReference>
<dbReference type="SMART" id="SM00408">
    <property type="entry name" value="IGc2"/>
    <property type="match status" value="2"/>
</dbReference>
<dbReference type="InterPro" id="IPR013783">
    <property type="entry name" value="Ig-like_fold"/>
</dbReference>
<dbReference type="InterPro" id="IPR037448">
    <property type="entry name" value="Zig-8"/>
</dbReference>
<evidence type="ECO:0000313" key="4">
    <source>
        <dbReference type="RefSeq" id="XP_026737695.1"/>
    </source>
</evidence>
<dbReference type="InterPro" id="IPR036179">
    <property type="entry name" value="Ig-like_dom_sf"/>
</dbReference>
<gene>
    <name evidence="4" type="primary">LOC113500948</name>
</gene>
<dbReference type="Pfam" id="PF13927">
    <property type="entry name" value="Ig_3"/>
    <property type="match status" value="1"/>
</dbReference>
<dbReference type="InterPro" id="IPR007110">
    <property type="entry name" value="Ig-like_dom"/>
</dbReference>
<dbReference type="PROSITE" id="PS50835">
    <property type="entry name" value="IG_LIKE"/>
    <property type="match status" value="2"/>
</dbReference>
<sequence length="308" mass="32920">MRARDAAHLVLLLLAHLIPPGACDVAGGAGSVNALPAGGAGAGARLAPSFDAATPRNVTALVGKSAYLSCRVRNLGNRTVSWIRHRDLHILTVGGYTYTSDQRFQATHSPQTDDWTLHIKWAQQRDAGVYECQVSTQPVRSFFVTLHVVDCDEIYQRMFSDQVPSARILGGPDLHVDMGSTINLTCLIQFSPEPPAYIFWYHEDEVSGRKQVISYDSSRGGVSVVTEKGAATTSYLLVQDAAPADSGRYSCSPSNAEVASVRVHVLNGERPAAMQTGSAGLSNSSCCIAALLAACVLHARLLRAQLAS</sequence>
<dbReference type="GO" id="GO:0032589">
    <property type="term" value="C:neuron projection membrane"/>
    <property type="evidence" value="ECO:0007669"/>
    <property type="project" value="TreeGrafter"/>
</dbReference>
<organism evidence="3 4">
    <name type="scientific">Trichoplusia ni</name>
    <name type="common">Cabbage looper</name>
    <dbReference type="NCBI Taxonomy" id="7111"/>
    <lineage>
        <taxon>Eukaryota</taxon>
        <taxon>Metazoa</taxon>
        <taxon>Ecdysozoa</taxon>
        <taxon>Arthropoda</taxon>
        <taxon>Hexapoda</taxon>
        <taxon>Insecta</taxon>
        <taxon>Pterygota</taxon>
        <taxon>Neoptera</taxon>
        <taxon>Endopterygota</taxon>
        <taxon>Lepidoptera</taxon>
        <taxon>Glossata</taxon>
        <taxon>Ditrysia</taxon>
        <taxon>Noctuoidea</taxon>
        <taxon>Noctuidae</taxon>
        <taxon>Plusiinae</taxon>
        <taxon>Trichoplusia</taxon>
    </lineage>
</organism>